<dbReference type="Proteomes" id="UP000714275">
    <property type="component" value="Unassembled WGS sequence"/>
</dbReference>
<name>A0A9P7D8L9_9AGAM</name>
<protein>
    <submittedName>
        <fullName evidence="2">Uncharacterized protein</fullName>
    </submittedName>
</protein>
<reference evidence="2" key="1">
    <citation type="journal article" date="2020" name="New Phytol.">
        <title>Comparative genomics reveals dynamic genome evolution in host specialist ectomycorrhizal fungi.</title>
        <authorList>
            <person name="Lofgren L.A."/>
            <person name="Nguyen N.H."/>
            <person name="Vilgalys R."/>
            <person name="Ruytinx J."/>
            <person name="Liao H.L."/>
            <person name="Branco S."/>
            <person name="Kuo A."/>
            <person name="LaButti K."/>
            <person name="Lipzen A."/>
            <person name="Andreopoulos W."/>
            <person name="Pangilinan J."/>
            <person name="Riley R."/>
            <person name="Hundley H."/>
            <person name="Na H."/>
            <person name="Barry K."/>
            <person name="Grigoriev I.V."/>
            <person name="Stajich J.E."/>
            <person name="Kennedy P.G."/>
        </authorList>
    </citation>
    <scope>NUCLEOTIDE SEQUENCE</scope>
    <source>
        <strain evidence="2">DOB743</strain>
    </source>
</reference>
<organism evidence="2 3">
    <name type="scientific">Suillus placidus</name>
    <dbReference type="NCBI Taxonomy" id="48579"/>
    <lineage>
        <taxon>Eukaryota</taxon>
        <taxon>Fungi</taxon>
        <taxon>Dikarya</taxon>
        <taxon>Basidiomycota</taxon>
        <taxon>Agaricomycotina</taxon>
        <taxon>Agaricomycetes</taxon>
        <taxon>Agaricomycetidae</taxon>
        <taxon>Boletales</taxon>
        <taxon>Suillineae</taxon>
        <taxon>Suillaceae</taxon>
        <taxon>Suillus</taxon>
    </lineage>
</organism>
<accession>A0A9P7D8L9</accession>
<dbReference type="AlphaFoldDB" id="A0A9P7D8L9"/>
<evidence type="ECO:0000313" key="3">
    <source>
        <dbReference type="Proteomes" id="UP000714275"/>
    </source>
</evidence>
<sequence length="77" mass="8193">MIISPPYMVFAGFSIGASILTKLHNGSAQPLNGLLCTSYVHSLALAVPGFCVVIMALVLCFEGNMVYITYNTCSDSD</sequence>
<dbReference type="OrthoDB" id="3046318at2759"/>
<keyword evidence="1" id="KW-1133">Transmembrane helix</keyword>
<keyword evidence="1" id="KW-0812">Transmembrane</keyword>
<evidence type="ECO:0000313" key="2">
    <source>
        <dbReference type="EMBL" id="KAG1783509.1"/>
    </source>
</evidence>
<feature type="transmembrane region" description="Helical" evidence="1">
    <location>
        <begin position="38"/>
        <end position="61"/>
    </location>
</feature>
<keyword evidence="3" id="KW-1185">Reference proteome</keyword>
<evidence type="ECO:0000256" key="1">
    <source>
        <dbReference type="SAM" id="Phobius"/>
    </source>
</evidence>
<keyword evidence="1" id="KW-0472">Membrane</keyword>
<gene>
    <name evidence="2" type="ORF">EV702DRAFT_1342</name>
</gene>
<proteinExistence type="predicted"/>
<dbReference type="EMBL" id="JABBWD010000001">
    <property type="protein sequence ID" value="KAG1783509.1"/>
    <property type="molecule type" value="Genomic_DNA"/>
</dbReference>
<comment type="caution">
    <text evidence="2">The sequence shown here is derived from an EMBL/GenBank/DDBJ whole genome shotgun (WGS) entry which is preliminary data.</text>
</comment>